<name>A0A850HG41_9FIRM</name>
<gene>
    <name evidence="8" type="ORF">G5A66_01720</name>
    <name evidence="7" type="ORF">G5A75_01090</name>
</gene>
<feature type="transmembrane region" description="Helical" evidence="6">
    <location>
        <begin position="57"/>
        <end position="79"/>
    </location>
</feature>
<feature type="transmembrane region" description="Helical" evidence="6">
    <location>
        <begin position="185"/>
        <end position="203"/>
    </location>
</feature>
<organism evidence="8 9">
    <name type="scientific">Dorea phocaeensis</name>
    <dbReference type="NCBI Taxonomy" id="2040291"/>
    <lineage>
        <taxon>Bacteria</taxon>
        <taxon>Bacillati</taxon>
        <taxon>Bacillota</taxon>
        <taxon>Clostridia</taxon>
        <taxon>Lachnospirales</taxon>
        <taxon>Lachnospiraceae</taxon>
        <taxon>Dorea</taxon>
    </lineage>
</organism>
<dbReference type="RefSeq" id="WP_173814162.1">
    <property type="nucleotide sequence ID" value="NZ_JAAITX010000001.1"/>
</dbReference>
<evidence type="ECO:0000256" key="6">
    <source>
        <dbReference type="SAM" id="Phobius"/>
    </source>
</evidence>
<evidence type="ECO:0000313" key="8">
    <source>
        <dbReference type="EMBL" id="NVH57386.1"/>
    </source>
</evidence>
<evidence type="ECO:0000256" key="4">
    <source>
        <dbReference type="ARBA" id="ARBA00022989"/>
    </source>
</evidence>
<dbReference type="AlphaFoldDB" id="A0A850HG41"/>
<reference evidence="8" key="2">
    <citation type="submission" date="2020-02" db="EMBL/GenBank/DDBJ databases">
        <authorList>
            <person name="Littmann E."/>
            <person name="Sorbara M."/>
        </authorList>
    </citation>
    <scope>NUCLEOTIDE SEQUENCE</scope>
    <source>
        <strain evidence="8">MSK.17.11</strain>
        <strain evidence="7">MSK.17.38</strain>
    </source>
</reference>
<dbReference type="Proteomes" id="UP000701680">
    <property type="component" value="Unassembled WGS sequence"/>
</dbReference>
<keyword evidence="3 6" id="KW-0812">Transmembrane</keyword>
<feature type="transmembrane region" description="Helical" evidence="6">
    <location>
        <begin position="209"/>
        <end position="228"/>
    </location>
</feature>
<dbReference type="EMBL" id="JAAITX010000001">
    <property type="protein sequence ID" value="NVH57386.1"/>
    <property type="molecule type" value="Genomic_DNA"/>
</dbReference>
<dbReference type="Proteomes" id="UP000528555">
    <property type="component" value="Unassembled WGS sequence"/>
</dbReference>
<accession>A0A850HG41</accession>
<keyword evidence="2" id="KW-1003">Cell membrane</keyword>
<feature type="transmembrane region" description="Helical" evidence="6">
    <location>
        <begin position="134"/>
        <end position="155"/>
    </location>
</feature>
<dbReference type="PANTHER" id="PTHR32196:SF69">
    <property type="entry name" value="BRANCHED-CHAIN AMINO ACID TRANSPORT SYSTEM, PERMEASE PROTEIN"/>
    <property type="match status" value="1"/>
</dbReference>
<feature type="transmembrane region" description="Helical" evidence="6">
    <location>
        <begin position="240"/>
        <end position="259"/>
    </location>
</feature>
<proteinExistence type="predicted"/>
<keyword evidence="4 6" id="KW-1133">Transmembrane helix</keyword>
<evidence type="ECO:0000313" key="10">
    <source>
        <dbReference type="Proteomes" id="UP000701680"/>
    </source>
</evidence>
<dbReference type="EMBL" id="JAAIUO010000001">
    <property type="protein sequence ID" value="NSK13485.1"/>
    <property type="molecule type" value="Genomic_DNA"/>
</dbReference>
<dbReference type="GO" id="GO:0022857">
    <property type="term" value="F:transmembrane transporter activity"/>
    <property type="evidence" value="ECO:0007669"/>
    <property type="project" value="InterPro"/>
</dbReference>
<evidence type="ECO:0000256" key="5">
    <source>
        <dbReference type="ARBA" id="ARBA00023136"/>
    </source>
</evidence>
<feature type="transmembrane region" description="Helical" evidence="6">
    <location>
        <begin position="12"/>
        <end position="28"/>
    </location>
</feature>
<dbReference type="CDD" id="cd06574">
    <property type="entry name" value="TM_PBP1_branched-chain-AA_like"/>
    <property type="match status" value="1"/>
</dbReference>
<keyword evidence="9" id="KW-1185">Reference proteome</keyword>
<dbReference type="InterPro" id="IPR001851">
    <property type="entry name" value="ABC_transp_permease"/>
</dbReference>
<evidence type="ECO:0000313" key="9">
    <source>
        <dbReference type="Proteomes" id="UP000528555"/>
    </source>
</evidence>
<sequence>MNFMVTIIEQGLIYGILALGVYITYKVLDFPDLTVDGSFPLGAAVTAALITRGMNPYLTLLVSFASGALAGICTGLIHVKGKVRDLLSGIIMMTALWSVNLYIAGTSNVPLFSQKTIFKNKLMDGMVPKSLRPYSTLILILILVMICKVLLDLYLKTKSGYLLRAVGDNEALVTALAKDQGNVKILGLSLANGLVAMAGSIFAQEERVFEISMGTGAIVIGLASVIIGTSLFRKMTVFKATTAVLIGSIIYKACVAIALKNFEPNAMKLITAVLFLIVLIFSMERKGGAKKHA</sequence>
<dbReference type="PANTHER" id="PTHR32196">
    <property type="entry name" value="ABC TRANSPORTER PERMEASE PROTEIN YPHD-RELATED-RELATED"/>
    <property type="match status" value="1"/>
</dbReference>
<evidence type="ECO:0000313" key="7">
    <source>
        <dbReference type="EMBL" id="NSK13485.1"/>
    </source>
</evidence>
<comment type="subcellular location">
    <subcellularLocation>
        <location evidence="1">Cell membrane</location>
        <topology evidence="1">Multi-pass membrane protein</topology>
    </subcellularLocation>
</comment>
<comment type="caution">
    <text evidence="8">The sequence shown here is derived from an EMBL/GenBank/DDBJ whole genome shotgun (WGS) entry which is preliminary data.</text>
</comment>
<evidence type="ECO:0000256" key="3">
    <source>
        <dbReference type="ARBA" id="ARBA00022692"/>
    </source>
</evidence>
<protein>
    <submittedName>
        <fullName evidence="8">ABC transporter permease</fullName>
    </submittedName>
</protein>
<feature type="transmembrane region" description="Helical" evidence="6">
    <location>
        <begin position="86"/>
        <end position="105"/>
    </location>
</feature>
<evidence type="ECO:0000256" key="2">
    <source>
        <dbReference type="ARBA" id="ARBA00022475"/>
    </source>
</evidence>
<dbReference type="GO" id="GO:0005886">
    <property type="term" value="C:plasma membrane"/>
    <property type="evidence" value="ECO:0007669"/>
    <property type="project" value="UniProtKB-SubCell"/>
</dbReference>
<keyword evidence="5 6" id="KW-0472">Membrane</keyword>
<evidence type="ECO:0000256" key="1">
    <source>
        <dbReference type="ARBA" id="ARBA00004651"/>
    </source>
</evidence>
<dbReference type="Pfam" id="PF02653">
    <property type="entry name" value="BPD_transp_2"/>
    <property type="match status" value="1"/>
</dbReference>
<feature type="transmembrane region" description="Helical" evidence="6">
    <location>
        <begin position="265"/>
        <end position="283"/>
    </location>
</feature>
<reference evidence="9 10" key="1">
    <citation type="journal article" date="2020" name="Cell Host Microbe">
        <title>Functional and Genomic Variation between Human-Derived Isolates of Lachnospiraceae Reveals Inter- and Intra-Species Diversity.</title>
        <authorList>
            <person name="Sorbara M.T."/>
            <person name="Littmann E.R."/>
            <person name="Fontana E."/>
            <person name="Moody T.U."/>
            <person name="Kohout C.E."/>
            <person name="Gjonbalaj M."/>
            <person name="Eaton V."/>
            <person name="Seok R."/>
            <person name="Leiner I.M."/>
            <person name="Pamer E.G."/>
        </authorList>
    </citation>
    <scope>NUCLEOTIDE SEQUENCE [LARGE SCALE GENOMIC DNA]</scope>
    <source>
        <strain evidence="8 9">MSK.17.11</strain>
        <strain evidence="7 10">MSK.17.38</strain>
    </source>
</reference>